<comment type="subcellular location">
    <subcellularLocation>
        <location evidence="1">Cell outer membrane</location>
    </subcellularLocation>
</comment>
<sequence length="548" mass="60774">MNNLYKYLLAGLLTAGSVSCSGFLDTAPRNQLSQKTAWKTPEDAEKFLVGCYDGWESGGTILYMDCLSDFGFSFHAHEGFRSIGNGTMSPTSPGASFYGYGTIGRCNLLLKQIEEIPNMPEAQKKRIIAEAKVIRAYQYFTMNFLYGGVPIIELPQNADEARLPRKTEAEVRAYIAKDLDEAIPDLEANVTRGRLGKGAALAIRMREALYYGDWEVAKAKAKEIIDLNVYSLEPSYQKLFTIAGQGSAEIIAAVQYLETVKPHYTSIGSMLNNSVGGWSSMVPTANLINLYEMKTGLTTDESGSGYDATHPFKDRDPRMAMTVCYPGANYITPEGKTAIYNTLDQTLPGGKKNEDYPESANNSSKTGLTWNKYTAPANQYADVWSTNASPIVFRYAEVLLSYAEAENELNGPSADVYAKINLVRQRVGMPAVDQTKYGTKDKLRELIRRERSVEFAGEGLRRADILRWKGADGKMIAETVLNGPLQRMVGTVDMTGTNPETRATINPSAPAEAKLVENRIFKPHFRYLPIPQWVIDRNPNFGKNNPDY</sequence>
<gene>
    <name evidence="8" type="ORF">GCM10007088_00490</name>
</gene>
<name>A0ABQ2H576_9PORP</name>
<dbReference type="InterPro" id="IPR012944">
    <property type="entry name" value="SusD_RagB_dom"/>
</dbReference>
<dbReference type="PROSITE" id="PS51257">
    <property type="entry name" value="PROKAR_LIPOPROTEIN"/>
    <property type="match status" value="1"/>
</dbReference>
<dbReference type="InterPro" id="IPR033985">
    <property type="entry name" value="SusD-like_N"/>
</dbReference>
<feature type="domain" description="RagB/SusD" evidence="6">
    <location>
        <begin position="271"/>
        <end position="548"/>
    </location>
</feature>
<evidence type="ECO:0000256" key="2">
    <source>
        <dbReference type="ARBA" id="ARBA00006275"/>
    </source>
</evidence>
<evidence type="ECO:0000259" key="7">
    <source>
        <dbReference type="Pfam" id="PF14322"/>
    </source>
</evidence>
<keyword evidence="9" id="KW-1185">Reference proteome</keyword>
<dbReference type="Gene3D" id="1.25.40.390">
    <property type="match status" value="1"/>
</dbReference>
<comment type="similarity">
    <text evidence="2">Belongs to the SusD family.</text>
</comment>
<comment type="caution">
    <text evidence="8">The sequence shown here is derived from an EMBL/GenBank/DDBJ whole genome shotgun (WGS) entry which is preliminary data.</text>
</comment>
<evidence type="ECO:0000256" key="4">
    <source>
        <dbReference type="ARBA" id="ARBA00023136"/>
    </source>
</evidence>
<evidence type="ECO:0000256" key="3">
    <source>
        <dbReference type="ARBA" id="ARBA00022729"/>
    </source>
</evidence>
<dbReference type="RefSeq" id="WP_188807090.1">
    <property type="nucleotide sequence ID" value="NZ_BMPU01000001.1"/>
</dbReference>
<accession>A0ABQ2H576</accession>
<evidence type="ECO:0000256" key="1">
    <source>
        <dbReference type="ARBA" id="ARBA00004442"/>
    </source>
</evidence>
<evidence type="ECO:0000256" key="5">
    <source>
        <dbReference type="ARBA" id="ARBA00023237"/>
    </source>
</evidence>
<keyword evidence="3" id="KW-0732">Signal</keyword>
<keyword evidence="4" id="KW-0472">Membrane</keyword>
<organism evidence="8 9">
    <name type="scientific">Porphyromonas pasteri</name>
    <dbReference type="NCBI Taxonomy" id="1583331"/>
    <lineage>
        <taxon>Bacteria</taxon>
        <taxon>Pseudomonadati</taxon>
        <taxon>Bacteroidota</taxon>
        <taxon>Bacteroidia</taxon>
        <taxon>Bacteroidales</taxon>
        <taxon>Porphyromonadaceae</taxon>
        <taxon>Porphyromonas</taxon>
    </lineage>
</organism>
<evidence type="ECO:0000259" key="6">
    <source>
        <dbReference type="Pfam" id="PF07980"/>
    </source>
</evidence>
<dbReference type="Pfam" id="PF07980">
    <property type="entry name" value="SusD_RagB"/>
    <property type="match status" value="1"/>
</dbReference>
<protein>
    <submittedName>
        <fullName evidence="8">Membrane protein</fullName>
    </submittedName>
</protein>
<evidence type="ECO:0000313" key="8">
    <source>
        <dbReference type="EMBL" id="GGM45528.1"/>
    </source>
</evidence>
<reference evidence="9" key="1">
    <citation type="journal article" date="2019" name="Int. J. Syst. Evol. Microbiol.">
        <title>The Global Catalogue of Microorganisms (GCM) 10K type strain sequencing project: providing services to taxonomists for standard genome sequencing and annotation.</title>
        <authorList>
            <consortium name="The Broad Institute Genomics Platform"/>
            <consortium name="The Broad Institute Genome Sequencing Center for Infectious Disease"/>
            <person name="Wu L."/>
            <person name="Ma J."/>
        </authorList>
    </citation>
    <scope>NUCLEOTIDE SEQUENCE [LARGE SCALE GENOMIC DNA]</scope>
    <source>
        <strain evidence="9">JCM 30531</strain>
    </source>
</reference>
<proteinExistence type="inferred from homology"/>
<keyword evidence="5" id="KW-0998">Cell outer membrane</keyword>
<feature type="domain" description="SusD-like N-terminal" evidence="7">
    <location>
        <begin position="99"/>
        <end position="203"/>
    </location>
</feature>
<dbReference type="InterPro" id="IPR011990">
    <property type="entry name" value="TPR-like_helical_dom_sf"/>
</dbReference>
<dbReference type="CDD" id="cd08977">
    <property type="entry name" value="SusD"/>
    <property type="match status" value="1"/>
</dbReference>
<dbReference type="SUPFAM" id="SSF48452">
    <property type="entry name" value="TPR-like"/>
    <property type="match status" value="1"/>
</dbReference>
<dbReference type="Proteomes" id="UP000653477">
    <property type="component" value="Unassembled WGS sequence"/>
</dbReference>
<dbReference type="EMBL" id="BMPU01000001">
    <property type="protein sequence ID" value="GGM45528.1"/>
    <property type="molecule type" value="Genomic_DNA"/>
</dbReference>
<dbReference type="Pfam" id="PF14322">
    <property type="entry name" value="SusD-like_3"/>
    <property type="match status" value="1"/>
</dbReference>
<evidence type="ECO:0000313" key="9">
    <source>
        <dbReference type="Proteomes" id="UP000653477"/>
    </source>
</evidence>